<feature type="transmembrane region" description="Helical" evidence="5">
    <location>
        <begin position="124"/>
        <end position="141"/>
    </location>
</feature>
<evidence type="ECO:0000256" key="5">
    <source>
        <dbReference type="SAM" id="Phobius"/>
    </source>
</evidence>
<keyword evidence="2 5" id="KW-0812">Transmembrane</keyword>
<feature type="transmembrane region" description="Helical" evidence="5">
    <location>
        <begin position="209"/>
        <end position="229"/>
    </location>
</feature>
<organism evidence="6 7">
    <name type="scientific">Sporothrix schenckii 1099-18</name>
    <dbReference type="NCBI Taxonomy" id="1397361"/>
    <lineage>
        <taxon>Eukaryota</taxon>
        <taxon>Fungi</taxon>
        <taxon>Dikarya</taxon>
        <taxon>Ascomycota</taxon>
        <taxon>Pezizomycotina</taxon>
        <taxon>Sordariomycetes</taxon>
        <taxon>Sordariomycetidae</taxon>
        <taxon>Ophiostomatales</taxon>
        <taxon>Ophiostomataceae</taxon>
        <taxon>Sporothrix</taxon>
    </lineage>
</organism>
<evidence type="ECO:0000256" key="4">
    <source>
        <dbReference type="ARBA" id="ARBA00023136"/>
    </source>
</evidence>
<evidence type="ECO:0000313" key="7">
    <source>
        <dbReference type="Proteomes" id="UP000033710"/>
    </source>
</evidence>
<evidence type="ECO:0000313" key="6">
    <source>
        <dbReference type="EMBL" id="KJR86903.1"/>
    </source>
</evidence>
<keyword evidence="3 5" id="KW-1133">Transmembrane helix</keyword>
<dbReference type="VEuPathDB" id="FungiDB:SPSK_10420"/>
<dbReference type="KEGG" id="ssck:SPSK_10420"/>
<evidence type="ECO:0000256" key="3">
    <source>
        <dbReference type="ARBA" id="ARBA00022989"/>
    </source>
</evidence>
<proteinExistence type="predicted"/>
<feature type="transmembrane region" description="Helical" evidence="5">
    <location>
        <begin position="84"/>
        <end position="104"/>
    </location>
</feature>
<dbReference type="EMBL" id="AXCR01000005">
    <property type="protein sequence ID" value="KJR86903.1"/>
    <property type="molecule type" value="Genomic_DNA"/>
</dbReference>
<sequence length="313" mass="34038">MSSNVHPSMDDPNAWVTYRYYPSIAAAGVAVGLFGVLTVLHVAIAVRRRTWYFIPFCLGGIFEIVGYIGRILSSRDLWALGPYIVQSILLLVAPALFAASIYIVLGRIVVHVHGESCALVPPRWLTKVFVCGDVLSFLLQAGGGGYQAAGTLAALHTGERIIIAGLFVQLVFFGVFVAVAAVFHVRFLRRGHSSSSSPGLPVWQRQMTALYVASALIFVRSVFRVIEYLMGNDGYILRHEVFLYVFDGLLMLAVMIVFLLAHPNQMTRLTGTSSRTRIASSGSGSDALFLADMRKAARGGRHGPSSGESSERV</sequence>
<dbReference type="OrthoDB" id="3358017at2759"/>
<dbReference type="GeneID" id="27672118"/>
<feature type="transmembrane region" description="Helical" evidence="5">
    <location>
        <begin position="20"/>
        <end position="44"/>
    </location>
</feature>
<dbReference type="PANTHER" id="PTHR31465:SF1">
    <property type="entry name" value="PROTEIN RTA1-RELATED"/>
    <property type="match status" value="1"/>
</dbReference>
<keyword evidence="4 5" id="KW-0472">Membrane</keyword>
<reference evidence="6 7" key="2">
    <citation type="journal article" date="2015" name="Eukaryot. Cell">
        <title>Asexual propagation of a virulent clone complex in a human and feline outbreak of sporotrichosis.</title>
        <authorList>
            <person name="Teixeira Mde M."/>
            <person name="Rodrigues A.M."/>
            <person name="Tsui C.K."/>
            <person name="de Almeida L.G."/>
            <person name="Van Diepeningen A.D."/>
            <person name="van den Ende B.G."/>
            <person name="Fernandes G.F."/>
            <person name="Kano R."/>
            <person name="Hamelin R.C."/>
            <person name="Lopes-Bezerra L.M."/>
            <person name="Vasconcelos A.T."/>
            <person name="de Hoog S."/>
            <person name="de Camargo Z.P."/>
            <person name="Felipe M.S."/>
        </authorList>
    </citation>
    <scope>NUCLEOTIDE SEQUENCE [LARGE SCALE GENOMIC DNA]</scope>
    <source>
        <strain evidence="6 7">1099-18</strain>
    </source>
</reference>
<dbReference type="RefSeq" id="XP_016589579.1">
    <property type="nucleotide sequence ID" value="XM_016736841.1"/>
</dbReference>
<reference evidence="6 7" key="1">
    <citation type="journal article" date="2014" name="BMC Genomics">
        <title>Comparative genomics of the major fungal agents of human and animal Sporotrichosis: Sporothrix schenckii and Sporothrix brasiliensis.</title>
        <authorList>
            <person name="Teixeira M.M."/>
            <person name="de Almeida L.G."/>
            <person name="Kubitschek-Barreira P."/>
            <person name="Alves F.L."/>
            <person name="Kioshima E.S."/>
            <person name="Abadio A.K."/>
            <person name="Fernandes L."/>
            <person name="Derengowski L.S."/>
            <person name="Ferreira K.S."/>
            <person name="Souza R.C."/>
            <person name="Ruiz J.C."/>
            <person name="de Andrade N.C."/>
            <person name="Paes H.C."/>
            <person name="Nicola A.M."/>
            <person name="Albuquerque P."/>
            <person name="Gerber A.L."/>
            <person name="Martins V.P."/>
            <person name="Peconick L.D."/>
            <person name="Neto A.V."/>
            <person name="Chaucanez C.B."/>
            <person name="Silva P.A."/>
            <person name="Cunha O.L."/>
            <person name="de Oliveira F.F."/>
            <person name="dos Santos T.C."/>
            <person name="Barros A.L."/>
            <person name="Soares M.A."/>
            <person name="de Oliveira L.M."/>
            <person name="Marini M.M."/>
            <person name="Villalobos-Duno H."/>
            <person name="Cunha M.M."/>
            <person name="de Hoog S."/>
            <person name="da Silveira J.F."/>
            <person name="Henrissat B."/>
            <person name="Nino-Vega G.A."/>
            <person name="Cisalpino P.S."/>
            <person name="Mora-Montes H.M."/>
            <person name="Almeida S.R."/>
            <person name="Stajich J.E."/>
            <person name="Lopes-Bezerra L.M."/>
            <person name="Vasconcelos A.T."/>
            <person name="Felipe M.S."/>
        </authorList>
    </citation>
    <scope>NUCLEOTIDE SEQUENCE [LARGE SCALE GENOMIC DNA]</scope>
    <source>
        <strain evidence="6 7">1099-18</strain>
    </source>
</reference>
<evidence type="ECO:0000256" key="1">
    <source>
        <dbReference type="ARBA" id="ARBA00004141"/>
    </source>
</evidence>
<feature type="transmembrane region" description="Helical" evidence="5">
    <location>
        <begin position="51"/>
        <end position="72"/>
    </location>
</feature>
<feature type="transmembrane region" description="Helical" evidence="5">
    <location>
        <begin position="241"/>
        <end position="261"/>
    </location>
</feature>
<dbReference type="InterPro" id="IPR007568">
    <property type="entry name" value="RTA1"/>
</dbReference>
<name>A0A0F2MB26_SPOSC</name>
<protein>
    <submittedName>
        <fullName evidence="6">RTA1 like protein</fullName>
    </submittedName>
</protein>
<evidence type="ECO:0000256" key="2">
    <source>
        <dbReference type="ARBA" id="ARBA00022692"/>
    </source>
</evidence>
<feature type="transmembrane region" description="Helical" evidence="5">
    <location>
        <begin position="161"/>
        <end position="188"/>
    </location>
</feature>
<dbReference type="AlphaFoldDB" id="A0A0F2MB26"/>
<comment type="caution">
    <text evidence="6">The sequence shown here is derived from an EMBL/GenBank/DDBJ whole genome shotgun (WGS) entry which is preliminary data.</text>
</comment>
<dbReference type="PANTHER" id="PTHR31465">
    <property type="entry name" value="PROTEIN RTA1-RELATED"/>
    <property type="match status" value="1"/>
</dbReference>
<dbReference type="GO" id="GO:0016020">
    <property type="term" value="C:membrane"/>
    <property type="evidence" value="ECO:0007669"/>
    <property type="project" value="UniProtKB-SubCell"/>
</dbReference>
<dbReference type="Pfam" id="PF04479">
    <property type="entry name" value="RTA1"/>
    <property type="match status" value="1"/>
</dbReference>
<dbReference type="Proteomes" id="UP000033710">
    <property type="component" value="Unassembled WGS sequence"/>
</dbReference>
<comment type="subcellular location">
    <subcellularLocation>
        <location evidence="1">Membrane</location>
        <topology evidence="1">Multi-pass membrane protein</topology>
    </subcellularLocation>
</comment>
<accession>A0A0F2MB26</accession>
<gene>
    <name evidence="6" type="ORF">SPSK_10420</name>
</gene>